<organism evidence="3 4">
    <name type="scientific">Trichonephila clavata</name>
    <name type="common">Joro spider</name>
    <name type="synonym">Nephila clavata</name>
    <dbReference type="NCBI Taxonomy" id="2740835"/>
    <lineage>
        <taxon>Eukaryota</taxon>
        <taxon>Metazoa</taxon>
        <taxon>Ecdysozoa</taxon>
        <taxon>Arthropoda</taxon>
        <taxon>Chelicerata</taxon>
        <taxon>Arachnida</taxon>
        <taxon>Araneae</taxon>
        <taxon>Araneomorphae</taxon>
        <taxon>Entelegynae</taxon>
        <taxon>Araneoidea</taxon>
        <taxon>Nephilidae</taxon>
        <taxon>Trichonephila</taxon>
    </lineage>
</organism>
<feature type="region of interest" description="Disordered" evidence="1">
    <location>
        <begin position="1"/>
        <end position="25"/>
    </location>
</feature>
<reference evidence="3" key="1">
    <citation type="submission" date="2020-07" db="EMBL/GenBank/DDBJ databases">
        <title>Multicomponent nature underlies the extraordinary mechanical properties of spider dragline silk.</title>
        <authorList>
            <person name="Kono N."/>
            <person name="Nakamura H."/>
            <person name="Mori M."/>
            <person name="Yoshida Y."/>
            <person name="Ohtoshi R."/>
            <person name="Malay A.D."/>
            <person name="Moran D.A.P."/>
            <person name="Tomita M."/>
            <person name="Numata K."/>
            <person name="Arakawa K."/>
        </authorList>
    </citation>
    <scope>NUCLEOTIDE SEQUENCE</scope>
</reference>
<dbReference type="AlphaFoldDB" id="A0A8X6G7F5"/>
<feature type="compositionally biased region" description="Low complexity" evidence="1">
    <location>
        <begin position="116"/>
        <end position="125"/>
    </location>
</feature>
<evidence type="ECO:0000259" key="2">
    <source>
        <dbReference type="Pfam" id="PF06431"/>
    </source>
</evidence>
<gene>
    <name evidence="3" type="primary">NCL1_61494</name>
    <name evidence="3" type="ORF">TNCT_64561</name>
</gene>
<dbReference type="EMBL" id="BMAO01004634">
    <property type="protein sequence ID" value="GFQ95999.1"/>
    <property type="molecule type" value="Genomic_DNA"/>
</dbReference>
<keyword evidence="4" id="KW-1185">Reference proteome</keyword>
<evidence type="ECO:0000256" key="1">
    <source>
        <dbReference type="SAM" id="MobiDB-lite"/>
    </source>
</evidence>
<feature type="compositionally biased region" description="Polar residues" evidence="1">
    <location>
        <begin position="150"/>
        <end position="160"/>
    </location>
</feature>
<dbReference type="InterPro" id="IPR010932">
    <property type="entry name" value="Lg_T_Ag_Polyomavir_C"/>
</dbReference>
<dbReference type="GO" id="GO:0006260">
    <property type="term" value="P:DNA replication"/>
    <property type="evidence" value="ECO:0007669"/>
    <property type="project" value="InterPro"/>
</dbReference>
<dbReference type="Gene3D" id="3.40.50.300">
    <property type="entry name" value="P-loop containing nucleotide triphosphate hydrolases"/>
    <property type="match status" value="1"/>
</dbReference>
<dbReference type="GO" id="GO:0003677">
    <property type="term" value="F:DNA binding"/>
    <property type="evidence" value="ECO:0007669"/>
    <property type="project" value="InterPro"/>
</dbReference>
<evidence type="ECO:0000313" key="3">
    <source>
        <dbReference type="EMBL" id="GFQ95999.1"/>
    </source>
</evidence>
<dbReference type="Proteomes" id="UP000887116">
    <property type="component" value="Unassembled WGS sequence"/>
</dbReference>
<feature type="domain" description="Large T antigen polyomavirus C-terminal" evidence="2">
    <location>
        <begin position="2"/>
        <end position="70"/>
    </location>
</feature>
<evidence type="ECO:0000313" key="4">
    <source>
        <dbReference type="Proteomes" id="UP000887116"/>
    </source>
</evidence>
<dbReference type="InterPro" id="IPR027417">
    <property type="entry name" value="P-loop_NTPase"/>
</dbReference>
<dbReference type="GO" id="GO:0005524">
    <property type="term" value="F:ATP binding"/>
    <property type="evidence" value="ECO:0007669"/>
    <property type="project" value="InterPro"/>
</dbReference>
<sequence>MDDVRGHKSEAKDKMSEGNGFSNLDNMRTHLDGTMPVQIEKINEKPVNIHFPPGLITCNDYVIPDAVKERVKFFHFTFITGTKPEVRDHIIDLKCKWWREHNGVCKCHFKEDEGAAAKNDAASPAKENEAPPKNNAASPADENEAPPKNDSASPAEESTA</sequence>
<accession>A0A8X6G7F5</accession>
<feature type="compositionally biased region" description="Basic and acidic residues" evidence="1">
    <location>
        <begin position="1"/>
        <end position="16"/>
    </location>
</feature>
<proteinExistence type="predicted"/>
<dbReference type="Pfam" id="PF06431">
    <property type="entry name" value="Polyoma_lg_T_C"/>
    <property type="match status" value="1"/>
</dbReference>
<name>A0A8X6G7F5_TRICU</name>
<protein>
    <submittedName>
        <fullName evidence="3">Large T antigen</fullName>
    </submittedName>
</protein>
<feature type="region of interest" description="Disordered" evidence="1">
    <location>
        <begin position="115"/>
        <end position="160"/>
    </location>
</feature>
<comment type="caution">
    <text evidence="3">The sequence shown here is derived from an EMBL/GenBank/DDBJ whole genome shotgun (WGS) entry which is preliminary data.</text>
</comment>